<evidence type="ECO:0000313" key="2">
    <source>
        <dbReference type="Proteomes" id="UP000031668"/>
    </source>
</evidence>
<reference evidence="1 2" key="1">
    <citation type="journal article" date="2014" name="Genome Biol. Evol.">
        <title>The genome of the myxosporean Thelohanellus kitauei shows adaptations to nutrient acquisition within its fish host.</title>
        <authorList>
            <person name="Yang Y."/>
            <person name="Xiong J."/>
            <person name="Zhou Z."/>
            <person name="Huo F."/>
            <person name="Miao W."/>
            <person name="Ran C."/>
            <person name="Liu Y."/>
            <person name="Zhang J."/>
            <person name="Feng J."/>
            <person name="Wang M."/>
            <person name="Wang M."/>
            <person name="Wang L."/>
            <person name="Yao B."/>
        </authorList>
    </citation>
    <scope>NUCLEOTIDE SEQUENCE [LARGE SCALE GENOMIC DNA]</scope>
    <source>
        <strain evidence="1">Wuqing</strain>
    </source>
</reference>
<accession>A0A0C2LZV7</accession>
<dbReference type="AlphaFoldDB" id="A0A0C2LZV7"/>
<protein>
    <submittedName>
        <fullName evidence="1">Uncharacterized protein</fullName>
    </submittedName>
</protein>
<evidence type="ECO:0000313" key="1">
    <source>
        <dbReference type="EMBL" id="KII60305.1"/>
    </source>
</evidence>
<keyword evidence="2" id="KW-1185">Reference proteome</keyword>
<gene>
    <name evidence="1" type="ORF">RF11_15337</name>
</gene>
<comment type="caution">
    <text evidence="1">The sequence shown here is derived from an EMBL/GenBank/DDBJ whole genome shotgun (WGS) entry which is preliminary data.</text>
</comment>
<dbReference type="EMBL" id="JWZT01005706">
    <property type="protein sequence ID" value="KII60305.1"/>
    <property type="molecule type" value="Genomic_DNA"/>
</dbReference>
<sequence>MLIPSSTNIGTLDNLFEKKLADDRNHYDYFRATSTDTVQFVALASYIPRLTIKLGIFFLTNSRLSPGISRDLREVSYTSSTGVYPVAFPCVFLMAIKVLRSYRPKSLGGCSPGVSNSVRRSDWPFCQAVPSWMICRQLKLIFNVLQNSINLLDLNWCLISEVNLVDTLNSDNKNEAFYHCLSVNRLEGKCFAHLVNRSIWIITCLLPVVDDGIGPKISVDQASNFEDGIIGINGALRGYVSFFYFWQISQLETTLYISLYMFGQ</sequence>
<proteinExistence type="predicted"/>
<dbReference type="Proteomes" id="UP000031668">
    <property type="component" value="Unassembled WGS sequence"/>
</dbReference>
<name>A0A0C2LZV7_THEKT</name>
<organism evidence="1 2">
    <name type="scientific">Thelohanellus kitauei</name>
    <name type="common">Myxosporean</name>
    <dbReference type="NCBI Taxonomy" id="669202"/>
    <lineage>
        <taxon>Eukaryota</taxon>
        <taxon>Metazoa</taxon>
        <taxon>Cnidaria</taxon>
        <taxon>Myxozoa</taxon>
        <taxon>Myxosporea</taxon>
        <taxon>Bivalvulida</taxon>
        <taxon>Platysporina</taxon>
        <taxon>Myxobolidae</taxon>
        <taxon>Thelohanellus</taxon>
    </lineage>
</organism>